<dbReference type="InterPro" id="IPR044399">
    <property type="entry name" value="Mb-like_M"/>
</dbReference>
<comment type="similarity">
    <text evidence="4">Belongs to the globin family.</text>
</comment>
<evidence type="ECO:0000313" key="6">
    <source>
        <dbReference type="EMBL" id="KAK0411683.1"/>
    </source>
</evidence>
<keyword evidence="3" id="KW-0408">Iron</keyword>
<dbReference type="AlphaFoldDB" id="A0AA39HTB4"/>
<dbReference type="EMBL" id="JAUCMV010000003">
    <property type="protein sequence ID" value="KAK0411683.1"/>
    <property type="molecule type" value="Genomic_DNA"/>
</dbReference>
<evidence type="ECO:0000259" key="5">
    <source>
        <dbReference type="PROSITE" id="PS01033"/>
    </source>
</evidence>
<keyword evidence="4" id="KW-0561">Oxygen transport</keyword>
<dbReference type="CDD" id="cd01040">
    <property type="entry name" value="Mb-like"/>
    <property type="match status" value="1"/>
</dbReference>
<evidence type="ECO:0000256" key="3">
    <source>
        <dbReference type="ARBA" id="ARBA00023004"/>
    </source>
</evidence>
<dbReference type="Proteomes" id="UP001175271">
    <property type="component" value="Unassembled WGS sequence"/>
</dbReference>
<dbReference type="PROSITE" id="PS01033">
    <property type="entry name" value="GLOBIN"/>
    <property type="match status" value="1"/>
</dbReference>
<evidence type="ECO:0000256" key="2">
    <source>
        <dbReference type="ARBA" id="ARBA00022723"/>
    </source>
</evidence>
<evidence type="ECO:0000313" key="7">
    <source>
        <dbReference type="Proteomes" id="UP001175271"/>
    </source>
</evidence>
<keyword evidence="2" id="KW-0479">Metal-binding</keyword>
<dbReference type="InterPro" id="IPR000971">
    <property type="entry name" value="Globin"/>
</dbReference>
<feature type="domain" description="Globin" evidence="5">
    <location>
        <begin position="57"/>
        <end position="216"/>
    </location>
</feature>
<dbReference type="SUPFAM" id="SSF46458">
    <property type="entry name" value="Globin-like"/>
    <property type="match status" value="1"/>
</dbReference>
<dbReference type="InterPro" id="IPR050532">
    <property type="entry name" value="Globin-like_OT"/>
</dbReference>
<organism evidence="6 7">
    <name type="scientific">Steinernema hermaphroditum</name>
    <dbReference type="NCBI Taxonomy" id="289476"/>
    <lineage>
        <taxon>Eukaryota</taxon>
        <taxon>Metazoa</taxon>
        <taxon>Ecdysozoa</taxon>
        <taxon>Nematoda</taxon>
        <taxon>Chromadorea</taxon>
        <taxon>Rhabditida</taxon>
        <taxon>Tylenchina</taxon>
        <taxon>Panagrolaimomorpha</taxon>
        <taxon>Strongyloidoidea</taxon>
        <taxon>Steinernematidae</taxon>
        <taxon>Steinernema</taxon>
    </lineage>
</organism>
<reference evidence="6" key="1">
    <citation type="submission" date="2023-06" db="EMBL/GenBank/DDBJ databases">
        <title>Genomic analysis of the entomopathogenic nematode Steinernema hermaphroditum.</title>
        <authorList>
            <person name="Schwarz E.M."/>
            <person name="Heppert J.K."/>
            <person name="Baniya A."/>
            <person name="Schwartz H.T."/>
            <person name="Tan C.-H."/>
            <person name="Antoshechkin I."/>
            <person name="Sternberg P.W."/>
            <person name="Goodrich-Blair H."/>
            <person name="Dillman A.R."/>
        </authorList>
    </citation>
    <scope>NUCLEOTIDE SEQUENCE</scope>
    <source>
        <strain evidence="6">PS9179</strain>
        <tissue evidence="6">Whole animal</tissue>
    </source>
</reference>
<evidence type="ECO:0000256" key="4">
    <source>
        <dbReference type="RuleBase" id="RU000356"/>
    </source>
</evidence>
<accession>A0AA39HTB4</accession>
<dbReference type="PANTHER" id="PTHR46458">
    <property type="entry name" value="BLR2807 PROTEIN"/>
    <property type="match status" value="1"/>
</dbReference>
<name>A0AA39HTB4_9BILA</name>
<sequence>MYSDYQVNEVVVEALENVMNGAARVDEVNERIKILSDLSEKLGVDDDGEILDSDDDEVGELEEIQLARAHWIQLYKTNMQSTVIYNVFQNILKEHPHVRPIWKFGRSFDADNPEWRSALENNIHFRHHCASLQAAITMIMENLDDVGGMSRLLQEIGTHHFFYDAFEPHLELLQDVFLTTIKELLEGSTEAVDDRLERAWLQLFTQIRAHIGHGIAMQRLTYLAQCATTKEIESVKEMWEKVKDYGTQEAGVLLCQTALQAYGKMVKKQKICLPISMDRHSEMFEKFSMQMVRAIDVTIQAYDPTHGFASLPDNIGPLVTNCMVLEVCPSLVRKAVMEGLVAVLQTVLEHLSEVQIQMWSKIYRVLEQAMIYNIVNL</sequence>
<comment type="caution">
    <text evidence="6">The sequence shown here is derived from an EMBL/GenBank/DDBJ whole genome shotgun (WGS) entry which is preliminary data.</text>
</comment>
<dbReference type="PANTHER" id="PTHR46458:SF6">
    <property type="entry name" value="GLOBIN FAMILY PROFILE DOMAIN-CONTAINING PROTEIN"/>
    <property type="match status" value="1"/>
</dbReference>
<evidence type="ECO:0000256" key="1">
    <source>
        <dbReference type="ARBA" id="ARBA00022617"/>
    </source>
</evidence>
<dbReference type="GO" id="GO:0020037">
    <property type="term" value="F:heme binding"/>
    <property type="evidence" value="ECO:0007669"/>
    <property type="project" value="InterPro"/>
</dbReference>
<proteinExistence type="inferred from homology"/>
<keyword evidence="4" id="KW-0813">Transport</keyword>
<keyword evidence="7" id="KW-1185">Reference proteome</keyword>
<gene>
    <name evidence="6" type="ORF">QR680_005779</name>
</gene>
<keyword evidence="1 4" id="KW-0349">Heme</keyword>
<dbReference type="Pfam" id="PF00042">
    <property type="entry name" value="Globin"/>
    <property type="match status" value="1"/>
</dbReference>
<dbReference type="GO" id="GO:0005344">
    <property type="term" value="F:oxygen carrier activity"/>
    <property type="evidence" value="ECO:0007669"/>
    <property type="project" value="UniProtKB-KW"/>
</dbReference>
<dbReference type="GO" id="GO:0019825">
    <property type="term" value="F:oxygen binding"/>
    <property type="evidence" value="ECO:0007669"/>
    <property type="project" value="InterPro"/>
</dbReference>
<protein>
    <recommendedName>
        <fullName evidence="5">Globin domain-containing protein</fullName>
    </recommendedName>
</protein>
<dbReference type="Gene3D" id="1.10.490.10">
    <property type="entry name" value="Globins"/>
    <property type="match status" value="1"/>
</dbReference>
<dbReference type="InterPro" id="IPR012292">
    <property type="entry name" value="Globin/Proto"/>
</dbReference>
<dbReference type="GO" id="GO:0046872">
    <property type="term" value="F:metal ion binding"/>
    <property type="evidence" value="ECO:0007669"/>
    <property type="project" value="UniProtKB-KW"/>
</dbReference>
<dbReference type="InterPro" id="IPR009050">
    <property type="entry name" value="Globin-like_sf"/>
</dbReference>